<dbReference type="InterPro" id="IPR012338">
    <property type="entry name" value="Beta-lactam/transpept-like"/>
</dbReference>
<proteinExistence type="predicted"/>
<sequence length="639" mass="73427">MAAGNETAVDNVLAISLVYGGRLVSMGYYGRNDKLYYYAIMHKYPGPVFLKPAPVTYKELLKSVKENEQRSLALTQVCGQEDYPGRVTFSTYWERIPGVEFEIWFPGTPESVRQRRFLESRGYRLSYLCGYSVMSRAQYVGVWQKPTLSKNPYEAHYGLTLEQCLAKDKILLSRGFIATQFRVFNNGLAVLCTAIWEYVPAKHHAIEIGTKLEAIYSKVNRDDDMLPRQISHFMDNFDKVNYVVLWSDYNTNRYPTPLPLWKQTSKIPVSYLQGSIELLSPSQLEFLIKRVEHFMKDLDIPALSIAIVKKERLKFAAGFGYSDMRKKQVVTPENQFRIGSVSKPITAAAILVLVDQGKLNLDERVFGKNSIFGMEFAKKRLYQKFVMEVTVRHLLEHTAGGWDNIENDPAWIEPEMTTRRLIEHVLENIPLTKKPGTCWIYSNFGYQLLGYIIERKTGLTYEEFVKNNIWRPVEVTDIRLAGPTISDRASREVLYYMSGNRIGFNPYEMLTPDRIGPWGGWIASPIELLRFMTHTDGFHSKKDILSQESIADWSTPTKASNETYGLGWSVNVMGFNGWQHDGRMPGSAAMLVRLDNGLEMAVVVNKEYSERDFFHELGYVLHHIGNNDDWWRGSEDLFP</sequence>
<dbReference type="PANTHER" id="PTHR46825:SF13">
    <property type="entry name" value="BETA-LACTAMASE-RELATED DOMAIN-CONTAINING PROTEIN"/>
    <property type="match status" value="1"/>
</dbReference>
<dbReference type="SUPFAM" id="SSF56601">
    <property type="entry name" value="beta-lactamase/transpeptidase-like"/>
    <property type="match status" value="1"/>
</dbReference>
<reference evidence="2 3" key="2">
    <citation type="submission" date="2018-10" db="EMBL/GenBank/DDBJ databases">
        <authorList>
            <consortium name="Pathogen Informatics"/>
        </authorList>
    </citation>
    <scope>NUCLEOTIDE SEQUENCE [LARGE SCALE GENOMIC DNA]</scope>
</reference>
<dbReference type="AlphaFoldDB" id="A0A0N4UW20"/>
<reference evidence="4" key="1">
    <citation type="submission" date="2016-04" db="UniProtKB">
        <authorList>
            <consortium name="WormBaseParasite"/>
        </authorList>
    </citation>
    <scope>IDENTIFICATION</scope>
</reference>
<evidence type="ECO:0000259" key="1">
    <source>
        <dbReference type="Pfam" id="PF00144"/>
    </source>
</evidence>
<dbReference type="Pfam" id="PF00144">
    <property type="entry name" value="Beta-lactamase"/>
    <property type="match status" value="1"/>
</dbReference>
<protein>
    <submittedName>
        <fullName evidence="4">Beta-lactamase domain-containing protein</fullName>
    </submittedName>
</protein>
<evidence type="ECO:0000313" key="4">
    <source>
        <dbReference type="WBParaSite" id="EVEC_0000166601-mRNA-1"/>
    </source>
</evidence>
<dbReference type="InterPro" id="IPR049511">
    <property type="entry name" value="PGH-like_rpt"/>
</dbReference>
<dbReference type="InterPro" id="IPR050491">
    <property type="entry name" value="AmpC-like"/>
</dbReference>
<organism evidence="4">
    <name type="scientific">Enterobius vermicularis</name>
    <name type="common">Human pinworm</name>
    <dbReference type="NCBI Taxonomy" id="51028"/>
    <lineage>
        <taxon>Eukaryota</taxon>
        <taxon>Metazoa</taxon>
        <taxon>Ecdysozoa</taxon>
        <taxon>Nematoda</taxon>
        <taxon>Chromadorea</taxon>
        <taxon>Rhabditida</taxon>
        <taxon>Spirurina</taxon>
        <taxon>Oxyuridomorpha</taxon>
        <taxon>Oxyuroidea</taxon>
        <taxon>Oxyuridae</taxon>
        <taxon>Enterobius</taxon>
    </lineage>
</organism>
<dbReference type="PANTHER" id="PTHR46825">
    <property type="entry name" value="D-ALANYL-D-ALANINE-CARBOXYPEPTIDASE/ENDOPEPTIDASE AMPH"/>
    <property type="match status" value="1"/>
</dbReference>
<evidence type="ECO:0000313" key="3">
    <source>
        <dbReference type="Proteomes" id="UP000274131"/>
    </source>
</evidence>
<dbReference type="InterPro" id="IPR001466">
    <property type="entry name" value="Beta-lactam-related"/>
</dbReference>
<dbReference type="PROSITE" id="PS00146">
    <property type="entry name" value="BETA_LACTAMASE_A"/>
    <property type="match status" value="1"/>
</dbReference>
<dbReference type="EMBL" id="UXUI01007202">
    <property type="protein sequence ID" value="VDD86231.1"/>
    <property type="molecule type" value="Genomic_DNA"/>
</dbReference>
<dbReference type="WBParaSite" id="EVEC_0000166601-mRNA-1">
    <property type="protein sequence ID" value="EVEC_0000166601-mRNA-1"/>
    <property type="gene ID" value="EVEC_0000166601"/>
</dbReference>
<dbReference type="Pfam" id="PF17660">
    <property type="entry name" value="BTRD1"/>
    <property type="match status" value="2"/>
</dbReference>
<gene>
    <name evidence="2" type="ORF">EVEC_LOCUS1374</name>
</gene>
<dbReference type="InterPro" id="IPR023650">
    <property type="entry name" value="Beta-lactam_class-A_AS"/>
</dbReference>
<accession>A0A0N4UW20</accession>
<evidence type="ECO:0000313" key="2">
    <source>
        <dbReference type="EMBL" id="VDD86231.1"/>
    </source>
</evidence>
<name>A0A0N4UW20_ENTVE</name>
<keyword evidence="3" id="KW-1185">Reference proteome</keyword>
<dbReference type="OrthoDB" id="5946976at2759"/>
<dbReference type="STRING" id="51028.A0A0N4UW20"/>
<feature type="domain" description="Beta-lactamase-related" evidence="1">
    <location>
        <begin position="289"/>
        <end position="616"/>
    </location>
</feature>
<dbReference type="Gene3D" id="3.40.710.10">
    <property type="entry name" value="DD-peptidase/beta-lactamase superfamily"/>
    <property type="match status" value="1"/>
</dbReference>
<dbReference type="Proteomes" id="UP000274131">
    <property type="component" value="Unassembled WGS sequence"/>
</dbReference>